<dbReference type="GO" id="GO:0008360">
    <property type="term" value="P:regulation of cell shape"/>
    <property type="evidence" value="ECO:0007669"/>
    <property type="project" value="UniProtKB-KW"/>
</dbReference>
<evidence type="ECO:0000256" key="6">
    <source>
        <dbReference type="ARBA" id="ARBA00023316"/>
    </source>
</evidence>
<dbReference type="InterPro" id="IPR012338">
    <property type="entry name" value="Beta-lactam/transpept-like"/>
</dbReference>
<evidence type="ECO:0000313" key="13">
    <source>
        <dbReference type="Proteomes" id="UP000281094"/>
    </source>
</evidence>
<dbReference type="GO" id="GO:0071555">
    <property type="term" value="P:cell wall organization"/>
    <property type="evidence" value="ECO:0007669"/>
    <property type="project" value="UniProtKB-KW"/>
</dbReference>
<dbReference type="SUPFAM" id="SSF56601">
    <property type="entry name" value="beta-lactamase/transpeptidase-like"/>
    <property type="match status" value="1"/>
</dbReference>
<dbReference type="PRINTS" id="PR00725">
    <property type="entry name" value="DADACBPTASE1"/>
</dbReference>
<evidence type="ECO:0000256" key="1">
    <source>
        <dbReference type="ARBA" id="ARBA00007164"/>
    </source>
</evidence>
<keyword evidence="12" id="KW-0645">Protease</keyword>
<protein>
    <submittedName>
        <fullName evidence="12">D-alanyl-D-alanine carboxypeptidase</fullName>
    </submittedName>
</protein>
<evidence type="ECO:0000256" key="7">
    <source>
        <dbReference type="PIRSR" id="PIRSR618044-1"/>
    </source>
</evidence>
<dbReference type="InterPro" id="IPR001967">
    <property type="entry name" value="Peptidase_S11_N"/>
</dbReference>
<dbReference type="GO" id="GO:0006508">
    <property type="term" value="P:proteolysis"/>
    <property type="evidence" value="ECO:0007669"/>
    <property type="project" value="InterPro"/>
</dbReference>
<feature type="chain" id="PRO_5018103154" evidence="10">
    <location>
        <begin position="25"/>
        <end position="280"/>
    </location>
</feature>
<dbReference type="InterPro" id="IPR018044">
    <property type="entry name" value="Peptidase_S11"/>
</dbReference>
<evidence type="ECO:0000256" key="9">
    <source>
        <dbReference type="RuleBase" id="RU004016"/>
    </source>
</evidence>
<comment type="caution">
    <text evidence="12">The sequence shown here is derived from an EMBL/GenBank/DDBJ whole genome shotgun (WGS) entry which is preliminary data.</text>
</comment>
<accession>A0A3L7JAS8</accession>
<evidence type="ECO:0000256" key="10">
    <source>
        <dbReference type="SAM" id="SignalP"/>
    </source>
</evidence>
<gene>
    <name evidence="12" type="ORF">D8780_06130</name>
</gene>
<name>A0A3L7JAS8_9HYPH</name>
<keyword evidence="6" id="KW-0961">Cell wall biogenesis/degradation</keyword>
<keyword evidence="2 10" id="KW-0732">Signal</keyword>
<feature type="binding site" evidence="8">
    <location>
        <position position="233"/>
    </location>
    <ligand>
        <name>substrate</name>
    </ligand>
</feature>
<dbReference type="PANTHER" id="PTHR21581:SF6">
    <property type="entry name" value="TRAFFICKING PROTEIN PARTICLE COMPLEX SUBUNIT 12"/>
    <property type="match status" value="1"/>
</dbReference>
<keyword evidence="13" id="KW-1185">Reference proteome</keyword>
<dbReference type="Gene3D" id="3.40.710.10">
    <property type="entry name" value="DD-peptidase/beta-lactamase superfamily"/>
    <property type="match status" value="1"/>
</dbReference>
<evidence type="ECO:0000256" key="5">
    <source>
        <dbReference type="ARBA" id="ARBA00022984"/>
    </source>
</evidence>
<evidence type="ECO:0000256" key="3">
    <source>
        <dbReference type="ARBA" id="ARBA00022801"/>
    </source>
</evidence>
<keyword evidence="4" id="KW-0133">Cell shape</keyword>
<feature type="domain" description="Peptidase S11 D-alanyl-D-alanine carboxypeptidase A N-terminal" evidence="11">
    <location>
        <begin position="47"/>
        <end position="263"/>
    </location>
</feature>
<dbReference type="EMBL" id="RCWN01000001">
    <property type="protein sequence ID" value="RLQ87848.1"/>
    <property type="molecule type" value="Genomic_DNA"/>
</dbReference>
<dbReference type="Pfam" id="PF00768">
    <property type="entry name" value="Peptidase_S11"/>
    <property type="match status" value="1"/>
</dbReference>
<reference evidence="12 13" key="1">
    <citation type="submission" date="2018-10" db="EMBL/GenBank/DDBJ databases">
        <title>Notoacmeibacter sp. M2BS9Y-3-1, whole genome shotgun sequence.</title>
        <authorList>
            <person name="Tuo L."/>
        </authorList>
    </citation>
    <scope>NUCLEOTIDE SEQUENCE [LARGE SCALE GENOMIC DNA]</scope>
    <source>
        <strain evidence="12 13">M2BS9Y-3-1</strain>
    </source>
</reference>
<feature type="active site" description="Proton acceptor" evidence="7">
    <location>
        <position position="75"/>
    </location>
</feature>
<evidence type="ECO:0000256" key="2">
    <source>
        <dbReference type="ARBA" id="ARBA00022729"/>
    </source>
</evidence>
<proteinExistence type="inferred from homology"/>
<feature type="active site" description="Acyl-ester intermediate" evidence="7">
    <location>
        <position position="72"/>
    </location>
</feature>
<feature type="signal peptide" evidence="10">
    <location>
        <begin position="1"/>
        <end position="24"/>
    </location>
</feature>
<keyword evidence="12" id="KW-0121">Carboxypeptidase</keyword>
<evidence type="ECO:0000259" key="11">
    <source>
        <dbReference type="Pfam" id="PF00768"/>
    </source>
</evidence>
<evidence type="ECO:0000256" key="8">
    <source>
        <dbReference type="PIRSR" id="PIRSR618044-2"/>
    </source>
</evidence>
<dbReference type="Proteomes" id="UP000281094">
    <property type="component" value="Unassembled WGS sequence"/>
</dbReference>
<dbReference type="PANTHER" id="PTHR21581">
    <property type="entry name" value="D-ALANYL-D-ALANINE CARBOXYPEPTIDASE"/>
    <property type="match status" value="1"/>
</dbReference>
<keyword evidence="5" id="KW-0573">Peptidoglycan synthesis</keyword>
<dbReference type="GO" id="GO:0009002">
    <property type="term" value="F:serine-type D-Ala-D-Ala carboxypeptidase activity"/>
    <property type="evidence" value="ECO:0007669"/>
    <property type="project" value="InterPro"/>
</dbReference>
<evidence type="ECO:0000313" key="12">
    <source>
        <dbReference type="EMBL" id="RLQ87848.1"/>
    </source>
</evidence>
<evidence type="ECO:0000256" key="4">
    <source>
        <dbReference type="ARBA" id="ARBA00022960"/>
    </source>
</evidence>
<organism evidence="12 13">
    <name type="scientific">Notoacmeibacter ruber</name>
    <dbReference type="NCBI Taxonomy" id="2670375"/>
    <lineage>
        <taxon>Bacteria</taxon>
        <taxon>Pseudomonadati</taxon>
        <taxon>Pseudomonadota</taxon>
        <taxon>Alphaproteobacteria</taxon>
        <taxon>Hyphomicrobiales</taxon>
        <taxon>Notoacmeibacteraceae</taxon>
        <taxon>Notoacmeibacter</taxon>
    </lineage>
</organism>
<dbReference type="RefSeq" id="WP_121644811.1">
    <property type="nucleotide sequence ID" value="NZ_RCWN01000001.1"/>
</dbReference>
<keyword evidence="3" id="KW-0378">Hydrolase</keyword>
<dbReference type="AlphaFoldDB" id="A0A3L7JAS8"/>
<feature type="active site" evidence="7">
    <location>
        <position position="132"/>
    </location>
</feature>
<comment type="similarity">
    <text evidence="1 9">Belongs to the peptidase S11 family.</text>
</comment>
<sequence length="280" mass="30072">MTPASLLRAGALIIALALAPVLSACSTQSVLETLPSEAQVPLSERYAAHVVDVGSGRVLLSQNATAQRYPASLTKMMTLYMLFDAIEAGRIDRTSSIPISAYAAGKPPSKLGVKAGDTISVDTAIRALAIKSANDVAAAVGEFLYGSEDAFAAAMTARARELGLHSTRFVNASGLPDPRQITTAADMSRLGILLMSEHARFYPYFSQREYTFRGRTIRGHNHLLAEPGVDGIKTGYIRASGFNIVTSVKKGPRRYIITVMGGDTAKERDERVRKIIATLR</sequence>
<dbReference type="GO" id="GO:0009252">
    <property type="term" value="P:peptidoglycan biosynthetic process"/>
    <property type="evidence" value="ECO:0007669"/>
    <property type="project" value="UniProtKB-KW"/>
</dbReference>